<organism evidence="1 2">
    <name type="scientific">Thelephora ganbajun</name>
    <name type="common">Ganba fungus</name>
    <dbReference type="NCBI Taxonomy" id="370292"/>
    <lineage>
        <taxon>Eukaryota</taxon>
        <taxon>Fungi</taxon>
        <taxon>Dikarya</taxon>
        <taxon>Basidiomycota</taxon>
        <taxon>Agaricomycotina</taxon>
        <taxon>Agaricomycetes</taxon>
        <taxon>Thelephorales</taxon>
        <taxon>Thelephoraceae</taxon>
        <taxon>Thelephora</taxon>
    </lineage>
</organism>
<comment type="caution">
    <text evidence="1">The sequence shown here is derived from an EMBL/GenBank/DDBJ whole genome shotgun (WGS) entry which is preliminary data.</text>
</comment>
<evidence type="ECO:0000313" key="1">
    <source>
        <dbReference type="EMBL" id="KAF9644197.1"/>
    </source>
</evidence>
<accession>A0ACB6Z3W4</accession>
<reference evidence="1" key="1">
    <citation type="submission" date="2019-10" db="EMBL/GenBank/DDBJ databases">
        <authorList>
            <consortium name="DOE Joint Genome Institute"/>
            <person name="Kuo A."/>
            <person name="Miyauchi S."/>
            <person name="Kiss E."/>
            <person name="Drula E."/>
            <person name="Kohler A."/>
            <person name="Sanchez-Garcia M."/>
            <person name="Andreopoulos B."/>
            <person name="Barry K.W."/>
            <person name="Bonito G."/>
            <person name="Buee M."/>
            <person name="Carver A."/>
            <person name="Chen C."/>
            <person name="Cichocki N."/>
            <person name="Clum A."/>
            <person name="Culley D."/>
            <person name="Crous P.W."/>
            <person name="Fauchery L."/>
            <person name="Girlanda M."/>
            <person name="Hayes R."/>
            <person name="Keri Z."/>
            <person name="Labutti K."/>
            <person name="Lipzen A."/>
            <person name="Lombard V."/>
            <person name="Magnuson J."/>
            <person name="Maillard F."/>
            <person name="Morin E."/>
            <person name="Murat C."/>
            <person name="Nolan M."/>
            <person name="Ohm R."/>
            <person name="Pangilinan J."/>
            <person name="Pereira M."/>
            <person name="Perotto S."/>
            <person name="Peter M."/>
            <person name="Riley R."/>
            <person name="Sitrit Y."/>
            <person name="Stielow B."/>
            <person name="Szollosi G."/>
            <person name="Zifcakova L."/>
            <person name="Stursova M."/>
            <person name="Spatafora J.W."/>
            <person name="Tedersoo L."/>
            <person name="Vaario L.-M."/>
            <person name="Yamada A."/>
            <person name="Yan M."/>
            <person name="Wang P."/>
            <person name="Xu J."/>
            <person name="Bruns T."/>
            <person name="Baldrian P."/>
            <person name="Vilgalys R."/>
            <person name="Henrissat B."/>
            <person name="Grigoriev I.V."/>
            <person name="Hibbett D."/>
            <person name="Nagy L.G."/>
            <person name="Martin F.M."/>
        </authorList>
    </citation>
    <scope>NUCLEOTIDE SEQUENCE</scope>
    <source>
        <strain evidence="1">P2</strain>
    </source>
</reference>
<dbReference type="EMBL" id="MU118154">
    <property type="protein sequence ID" value="KAF9644197.1"/>
    <property type="molecule type" value="Genomic_DNA"/>
</dbReference>
<gene>
    <name evidence="1" type="ORF">BDM02DRAFT_3131918</name>
</gene>
<sequence length="123" mass="13672">MSTERELAEKFKEAIETKNIDGICPYLAEDMVYEALPSTVGKKMGKVEWREQMTDMLAAVQSVKANLALVFPSGPFTQEILLLFNFSKDESGALKITSVTEYMDSFKVKELKAKMASGPPPSK</sequence>
<name>A0ACB6Z3W4_THEGA</name>
<reference evidence="1" key="2">
    <citation type="journal article" date="2020" name="Nat. Commun.">
        <title>Large-scale genome sequencing of mycorrhizal fungi provides insights into the early evolution of symbiotic traits.</title>
        <authorList>
            <person name="Miyauchi S."/>
            <person name="Kiss E."/>
            <person name="Kuo A."/>
            <person name="Drula E."/>
            <person name="Kohler A."/>
            <person name="Sanchez-Garcia M."/>
            <person name="Morin E."/>
            <person name="Andreopoulos B."/>
            <person name="Barry K.W."/>
            <person name="Bonito G."/>
            <person name="Buee M."/>
            <person name="Carver A."/>
            <person name="Chen C."/>
            <person name="Cichocki N."/>
            <person name="Clum A."/>
            <person name="Culley D."/>
            <person name="Crous P.W."/>
            <person name="Fauchery L."/>
            <person name="Girlanda M."/>
            <person name="Hayes R.D."/>
            <person name="Keri Z."/>
            <person name="LaButti K."/>
            <person name="Lipzen A."/>
            <person name="Lombard V."/>
            <person name="Magnuson J."/>
            <person name="Maillard F."/>
            <person name="Murat C."/>
            <person name="Nolan M."/>
            <person name="Ohm R.A."/>
            <person name="Pangilinan J."/>
            <person name="Pereira M.F."/>
            <person name="Perotto S."/>
            <person name="Peter M."/>
            <person name="Pfister S."/>
            <person name="Riley R."/>
            <person name="Sitrit Y."/>
            <person name="Stielow J.B."/>
            <person name="Szollosi G."/>
            <person name="Zifcakova L."/>
            <person name="Stursova M."/>
            <person name="Spatafora J.W."/>
            <person name="Tedersoo L."/>
            <person name="Vaario L.M."/>
            <person name="Yamada A."/>
            <person name="Yan M."/>
            <person name="Wang P."/>
            <person name="Xu J."/>
            <person name="Bruns T."/>
            <person name="Baldrian P."/>
            <person name="Vilgalys R."/>
            <person name="Dunand C."/>
            <person name="Henrissat B."/>
            <person name="Grigoriev I.V."/>
            <person name="Hibbett D."/>
            <person name="Nagy L.G."/>
            <person name="Martin F.M."/>
        </authorList>
    </citation>
    <scope>NUCLEOTIDE SEQUENCE</scope>
    <source>
        <strain evidence="1">P2</strain>
    </source>
</reference>
<dbReference type="Proteomes" id="UP000886501">
    <property type="component" value="Unassembled WGS sequence"/>
</dbReference>
<keyword evidence="2" id="KW-1185">Reference proteome</keyword>
<protein>
    <submittedName>
        <fullName evidence="1">Uncharacterized protein</fullName>
    </submittedName>
</protein>
<evidence type="ECO:0000313" key="2">
    <source>
        <dbReference type="Proteomes" id="UP000886501"/>
    </source>
</evidence>
<proteinExistence type="predicted"/>